<feature type="transmembrane region" description="Helical" evidence="7">
    <location>
        <begin position="427"/>
        <end position="449"/>
    </location>
</feature>
<sequence>MTNRKNRLAFTILAIIQATLIFTISLIMIPLPKIASEFTLGSSQLLLLQVAYGLPFSGLLLFGGRLTDRYRGRRMLVIGLIVFGASSLVAAFSPSFEVLVSMRFAQGIGGALTAPAAMAVLRALFPDSVAFGRAMAIWGGVSVLGSLVGFVASGILTTWMSWRWMFVVPILVAIMGLAATRGLLPAGNLENTARRPGLDPLGAILATLGIVFASYGLVAAQDQSWASSVVWGPLTVGLVLLAAFLFVERRVRDPLLPPGFILDRTRFTGMLGMLLAAASSALIQFILSLYLQQLRNWSSFTTAVGFLPFAVTLIAANLAVPALVGRFGARLVTVAGFILGAVGLGLLAGIDRDTAYASGLLPGQILLAASVSLIFSGAAVLSTANVPKHQAGLAGGVMNTSMELGPTVGLAILMSVASLQADVVQGYAWAFGTAGVVYLFAAVAAIMLIRRVPSGAGEPTNH</sequence>
<feature type="transmembrane region" description="Helical" evidence="7">
    <location>
        <begin position="104"/>
        <end position="125"/>
    </location>
</feature>
<gene>
    <name evidence="9" type="ORF">SAMN04487970_100337</name>
</gene>
<evidence type="ECO:0000259" key="8">
    <source>
        <dbReference type="PROSITE" id="PS50850"/>
    </source>
</evidence>
<evidence type="ECO:0000256" key="1">
    <source>
        <dbReference type="ARBA" id="ARBA00004651"/>
    </source>
</evidence>
<dbReference type="GO" id="GO:0005886">
    <property type="term" value="C:plasma membrane"/>
    <property type="evidence" value="ECO:0007669"/>
    <property type="project" value="UniProtKB-SubCell"/>
</dbReference>
<keyword evidence="3" id="KW-1003">Cell membrane</keyword>
<feature type="transmembrane region" description="Helical" evidence="7">
    <location>
        <begin position="75"/>
        <end position="92"/>
    </location>
</feature>
<feature type="transmembrane region" description="Helical" evidence="7">
    <location>
        <begin position="267"/>
        <end position="291"/>
    </location>
</feature>
<feature type="domain" description="Major facilitator superfamily (MFS) profile" evidence="8">
    <location>
        <begin position="9"/>
        <end position="453"/>
    </location>
</feature>
<dbReference type="RefSeq" id="WP_090666691.1">
    <property type="nucleotide sequence ID" value="NZ_FMTT01000003.1"/>
</dbReference>
<dbReference type="Pfam" id="PF07690">
    <property type="entry name" value="MFS_1"/>
    <property type="match status" value="2"/>
</dbReference>
<dbReference type="PANTHER" id="PTHR42718:SF46">
    <property type="entry name" value="BLR6921 PROTEIN"/>
    <property type="match status" value="1"/>
</dbReference>
<dbReference type="Gene3D" id="1.20.1250.20">
    <property type="entry name" value="MFS general substrate transporter like domains"/>
    <property type="match status" value="1"/>
</dbReference>
<dbReference type="EMBL" id="FMTT01000003">
    <property type="protein sequence ID" value="SCW32971.1"/>
    <property type="molecule type" value="Genomic_DNA"/>
</dbReference>
<reference evidence="10" key="1">
    <citation type="submission" date="2016-10" db="EMBL/GenBank/DDBJ databases">
        <authorList>
            <person name="Varghese N."/>
            <person name="Submissions S."/>
        </authorList>
    </citation>
    <scope>NUCLEOTIDE SEQUENCE [LARGE SCALE GENOMIC DNA]</scope>
    <source>
        <strain evidence="10">CGMCC 1.8946</strain>
    </source>
</reference>
<evidence type="ECO:0000256" key="4">
    <source>
        <dbReference type="ARBA" id="ARBA00022692"/>
    </source>
</evidence>
<feature type="transmembrane region" description="Helical" evidence="7">
    <location>
        <begin position="331"/>
        <end position="350"/>
    </location>
</feature>
<dbReference type="InterPro" id="IPR020846">
    <property type="entry name" value="MFS_dom"/>
</dbReference>
<keyword evidence="2" id="KW-0813">Transport</keyword>
<feature type="transmembrane region" description="Helical" evidence="7">
    <location>
        <begin position="12"/>
        <end position="31"/>
    </location>
</feature>
<feature type="transmembrane region" description="Helical" evidence="7">
    <location>
        <begin position="43"/>
        <end position="63"/>
    </location>
</feature>
<organism evidence="9 10">
    <name type="scientific">Paenibacillus tianmuensis</name>
    <dbReference type="NCBI Taxonomy" id="624147"/>
    <lineage>
        <taxon>Bacteria</taxon>
        <taxon>Bacillati</taxon>
        <taxon>Bacillota</taxon>
        <taxon>Bacilli</taxon>
        <taxon>Bacillales</taxon>
        <taxon>Paenibacillaceae</taxon>
        <taxon>Paenibacillus</taxon>
    </lineage>
</organism>
<name>A0A1G4PL99_9BACL</name>
<proteinExistence type="predicted"/>
<dbReference type="Proteomes" id="UP000198601">
    <property type="component" value="Unassembled WGS sequence"/>
</dbReference>
<dbReference type="AlphaFoldDB" id="A0A1G4PL99"/>
<evidence type="ECO:0000256" key="2">
    <source>
        <dbReference type="ARBA" id="ARBA00022448"/>
    </source>
</evidence>
<dbReference type="STRING" id="624147.SAMN04487970_100337"/>
<accession>A0A1G4PL99</accession>
<dbReference type="PANTHER" id="PTHR42718">
    <property type="entry name" value="MAJOR FACILITATOR SUPERFAMILY MULTIDRUG TRANSPORTER MFSC"/>
    <property type="match status" value="1"/>
</dbReference>
<evidence type="ECO:0000313" key="10">
    <source>
        <dbReference type="Proteomes" id="UP000198601"/>
    </source>
</evidence>
<evidence type="ECO:0000313" key="9">
    <source>
        <dbReference type="EMBL" id="SCW32971.1"/>
    </source>
</evidence>
<feature type="transmembrane region" description="Helical" evidence="7">
    <location>
        <begin position="365"/>
        <end position="384"/>
    </location>
</feature>
<keyword evidence="4 7" id="KW-0812">Transmembrane</keyword>
<keyword evidence="5 7" id="KW-1133">Transmembrane helix</keyword>
<feature type="transmembrane region" description="Helical" evidence="7">
    <location>
        <begin position="404"/>
        <end position="421"/>
    </location>
</feature>
<dbReference type="GO" id="GO:0022857">
    <property type="term" value="F:transmembrane transporter activity"/>
    <property type="evidence" value="ECO:0007669"/>
    <property type="project" value="InterPro"/>
</dbReference>
<dbReference type="InterPro" id="IPR036259">
    <property type="entry name" value="MFS_trans_sf"/>
</dbReference>
<evidence type="ECO:0000256" key="3">
    <source>
        <dbReference type="ARBA" id="ARBA00022475"/>
    </source>
</evidence>
<dbReference type="SUPFAM" id="SSF103473">
    <property type="entry name" value="MFS general substrate transporter"/>
    <property type="match status" value="1"/>
</dbReference>
<feature type="transmembrane region" description="Helical" evidence="7">
    <location>
        <begin position="201"/>
        <end position="219"/>
    </location>
</feature>
<evidence type="ECO:0000256" key="6">
    <source>
        <dbReference type="ARBA" id="ARBA00023136"/>
    </source>
</evidence>
<dbReference type="PROSITE" id="PS50850">
    <property type="entry name" value="MFS"/>
    <property type="match status" value="1"/>
</dbReference>
<evidence type="ECO:0000256" key="5">
    <source>
        <dbReference type="ARBA" id="ARBA00022989"/>
    </source>
</evidence>
<comment type="subcellular location">
    <subcellularLocation>
        <location evidence="1">Cell membrane</location>
        <topology evidence="1">Multi-pass membrane protein</topology>
    </subcellularLocation>
</comment>
<dbReference type="OrthoDB" id="2414439at2"/>
<keyword evidence="10" id="KW-1185">Reference proteome</keyword>
<dbReference type="InterPro" id="IPR011701">
    <property type="entry name" value="MFS"/>
</dbReference>
<dbReference type="CDD" id="cd17321">
    <property type="entry name" value="MFS_MMR_MDR_like"/>
    <property type="match status" value="1"/>
</dbReference>
<feature type="transmembrane region" description="Helical" evidence="7">
    <location>
        <begin position="137"/>
        <end position="156"/>
    </location>
</feature>
<feature type="transmembrane region" description="Helical" evidence="7">
    <location>
        <begin position="225"/>
        <end position="247"/>
    </location>
</feature>
<feature type="transmembrane region" description="Helical" evidence="7">
    <location>
        <begin position="162"/>
        <end position="180"/>
    </location>
</feature>
<evidence type="ECO:0000256" key="7">
    <source>
        <dbReference type="SAM" id="Phobius"/>
    </source>
</evidence>
<dbReference type="Gene3D" id="1.20.1720.10">
    <property type="entry name" value="Multidrug resistance protein D"/>
    <property type="match status" value="1"/>
</dbReference>
<keyword evidence="6 7" id="KW-0472">Membrane</keyword>
<protein>
    <submittedName>
        <fullName evidence="9">Major Facilitator Superfamily protein</fullName>
    </submittedName>
</protein>
<feature type="transmembrane region" description="Helical" evidence="7">
    <location>
        <begin position="303"/>
        <end position="324"/>
    </location>
</feature>